<comment type="function">
    <text evidence="4 5">Removes the 2'-phosphate from RNA via an intermediate in which the phosphate is ADP-ribosylated by NAD followed by a presumed transesterification to release the RNA and generate ADP-ribose 1''-2''-cyclic phosphate (APPR&gt;P). May function as an ADP-ribosylase.</text>
</comment>
<dbReference type="HAMAP" id="MF_00299">
    <property type="entry name" value="KptA"/>
    <property type="match status" value="1"/>
</dbReference>
<dbReference type="Pfam" id="PF01885">
    <property type="entry name" value="PTS_2-RNA"/>
    <property type="match status" value="1"/>
</dbReference>
<dbReference type="EC" id="2.7.1.-" evidence="5"/>
<evidence type="ECO:0000313" key="6">
    <source>
        <dbReference type="EMBL" id="MDA0140048.1"/>
    </source>
</evidence>
<dbReference type="GO" id="GO:0016740">
    <property type="term" value="F:transferase activity"/>
    <property type="evidence" value="ECO:0007669"/>
    <property type="project" value="UniProtKB-KW"/>
</dbReference>
<dbReference type="PANTHER" id="PTHR12684:SF2">
    <property type="entry name" value="TRNA 2'-PHOSPHOTRANSFERASE 1"/>
    <property type="match status" value="1"/>
</dbReference>
<gene>
    <name evidence="5" type="primary">kptA</name>
    <name evidence="6" type="ORF">OJ962_21265</name>
</gene>
<dbReference type="Gene3D" id="3.20.170.30">
    <property type="match status" value="1"/>
</dbReference>
<accession>A0ABT4RN97</accession>
<dbReference type="RefSeq" id="WP_202955053.1">
    <property type="nucleotide sequence ID" value="NZ_JAPCID010000032.1"/>
</dbReference>
<evidence type="ECO:0000256" key="3">
    <source>
        <dbReference type="ARBA" id="ARBA00023027"/>
    </source>
</evidence>
<dbReference type="SUPFAM" id="SSF56399">
    <property type="entry name" value="ADP-ribosylation"/>
    <property type="match status" value="1"/>
</dbReference>
<dbReference type="PANTHER" id="PTHR12684">
    <property type="entry name" value="PUTATIVE PHOSPHOTRANSFERASE"/>
    <property type="match status" value="1"/>
</dbReference>
<keyword evidence="3 5" id="KW-0520">NAD</keyword>
<dbReference type="NCBIfam" id="NF002014">
    <property type="entry name" value="PRK00819.1-4"/>
    <property type="match status" value="1"/>
</dbReference>
<dbReference type="EMBL" id="JAPCID010000032">
    <property type="protein sequence ID" value="MDA0140048.1"/>
    <property type="molecule type" value="Genomic_DNA"/>
</dbReference>
<reference evidence="6" key="1">
    <citation type="submission" date="2022-10" db="EMBL/GenBank/DDBJ databases">
        <title>The WGS of Solirubrobacter sp. CPCC 204708.</title>
        <authorList>
            <person name="Jiang Z."/>
        </authorList>
    </citation>
    <scope>NUCLEOTIDE SEQUENCE</scope>
    <source>
        <strain evidence="6">CPCC 204708</strain>
    </source>
</reference>
<proteinExistence type="inferred from homology"/>
<organism evidence="6 7">
    <name type="scientific">Solirubrobacter deserti</name>
    <dbReference type="NCBI Taxonomy" id="2282478"/>
    <lineage>
        <taxon>Bacteria</taxon>
        <taxon>Bacillati</taxon>
        <taxon>Actinomycetota</taxon>
        <taxon>Thermoleophilia</taxon>
        <taxon>Solirubrobacterales</taxon>
        <taxon>Solirubrobacteraceae</taxon>
        <taxon>Solirubrobacter</taxon>
    </lineage>
</organism>
<protein>
    <recommendedName>
        <fullName evidence="5">Probable RNA 2'-phosphotransferase</fullName>
        <ecNumber evidence="5">2.7.1.-</ecNumber>
    </recommendedName>
</protein>
<keyword evidence="7" id="KW-1185">Reference proteome</keyword>
<evidence type="ECO:0000256" key="2">
    <source>
        <dbReference type="ARBA" id="ARBA00022679"/>
    </source>
</evidence>
<dbReference type="InterPro" id="IPR002745">
    <property type="entry name" value="Ptrans_KptA/Tpt1"/>
</dbReference>
<evidence type="ECO:0000256" key="5">
    <source>
        <dbReference type="HAMAP-Rule" id="MF_00299"/>
    </source>
</evidence>
<comment type="similarity">
    <text evidence="1 5">Belongs to the KptA/TPT1 family.</text>
</comment>
<name>A0ABT4RN97_9ACTN</name>
<evidence type="ECO:0000256" key="1">
    <source>
        <dbReference type="ARBA" id="ARBA00009836"/>
    </source>
</evidence>
<dbReference type="InterPro" id="IPR022928">
    <property type="entry name" value="RNA_2'-PTrans_KptA"/>
</dbReference>
<comment type="caution">
    <text evidence="6">The sequence shown here is derived from an EMBL/GenBank/DDBJ whole genome shotgun (WGS) entry which is preliminary data.</text>
</comment>
<evidence type="ECO:0000256" key="4">
    <source>
        <dbReference type="ARBA" id="ARBA00025212"/>
    </source>
</evidence>
<evidence type="ECO:0000313" key="7">
    <source>
        <dbReference type="Proteomes" id="UP001147700"/>
    </source>
</evidence>
<keyword evidence="2 5" id="KW-0808">Transferase</keyword>
<sequence length="180" mass="19653">MDDKRRTKVSKYLSKHLRHDPAGLGLTLGPGGWVAVDDLLQACAKRNFALTAEELREVVGRSDKQRFAFDESGAMIRANQGHSVEVDLQLTPTAPPEELFHGTGAGSVDSILATGLERRSRHHVHLSPDEETARRVGMRHGQPVVLTVAAGAMARAGHEFFVSANGVWLVDSVPPEYVQR</sequence>
<dbReference type="Proteomes" id="UP001147700">
    <property type="component" value="Unassembled WGS sequence"/>
</dbReference>
<dbReference type="InterPro" id="IPR042080">
    <property type="entry name" value="RNA_2'-PTrans_N"/>
</dbReference>
<dbReference type="InterPro" id="IPR042081">
    <property type="entry name" value="RNA_2'-PTrans_C"/>
</dbReference>
<dbReference type="Gene3D" id="1.10.10.970">
    <property type="entry name" value="RNA 2'-phosphotransferase, Tpt1/KptA family, N-terminal domain"/>
    <property type="match status" value="1"/>
</dbReference>